<dbReference type="SUPFAM" id="SSF51430">
    <property type="entry name" value="NAD(P)-linked oxidoreductase"/>
    <property type="match status" value="1"/>
</dbReference>
<sequence>MRYENLGRSNIKVSNICLGTMTWGQQNTEAEAWEQMDYAVASGINFFDTAELYPVPRKAETQGLTEAYIGSWLEARGGRDKVILGTKVVGRGDGDWFRPFSDTTRLNREQITYALEQSLRRLKTDYVDLYQLHWPDRPINLFADSRGYVHREAPDSIPLEETLQVLGDLVTQGKIRHVGVSNETSWGVMKALHHSETAKLPRVQSVQNAYNLLNRLYEQGLAEISAREGVSLLAYSPLGGGALSGKYLGGVLPTGSRQQLFPGFASRYQGTAVEQAIGKYKRLAEDHGLTVVQLAQKFVDSRPFVTSSIIGATTLSQLQENIAAFEVPWTPELETGVNRIHLENPDPAP</sequence>
<dbReference type="CDD" id="cd19094">
    <property type="entry name" value="AKR_Tas-like"/>
    <property type="match status" value="1"/>
</dbReference>
<dbReference type="OrthoDB" id="9803483at2"/>
<keyword evidence="4" id="KW-1185">Reference proteome</keyword>
<evidence type="ECO:0000313" key="3">
    <source>
        <dbReference type="EMBL" id="PHZ84476.1"/>
    </source>
</evidence>
<feature type="domain" description="NADP-dependent oxidoreductase" evidence="2">
    <location>
        <begin position="15"/>
        <end position="331"/>
    </location>
</feature>
<dbReference type="PANTHER" id="PTHR43364">
    <property type="entry name" value="NADH-SPECIFIC METHYLGLYOXAL REDUCTASE-RELATED"/>
    <property type="match status" value="1"/>
</dbReference>
<evidence type="ECO:0000259" key="2">
    <source>
        <dbReference type="Pfam" id="PF00248"/>
    </source>
</evidence>
<accession>A0A2G4YSQ6</accession>
<dbReference type="PANTHER" id="PTHR43364:SF4">
    <property type="entry name" value="NAD(P)-LINKED OXIDOREDUCTASE SUPERFAMILY PROTEIN"/>
    <property type="match status" value="1"/>
</dbReference>
<dbReference type="InterPro" id="IPR036812">
    <property type="entry name" value="NAD(P)_OxRdtase_dom_sf"/>
</dbReference>
<dbReference type="AlphaFoldDB" id="A0A2G4YSQ6"/>
<dbReference type="Proteomes" id="UP000229730">
    <property type="component" value="Unassembled WGS sequence"/>
</dbReference>
<dbReference type="Pfam" id="PF00248">
    <property type="entry name" value="Aldo_ket_red"/>
    <property type="match status" value="1"/>
</dbReference>
<protein>
    <submittedName>
        <fullName evidence="3">Aldo/keto reductase</fullName>
    </submittedName>
</protein>
<evidence type="ECO:0000256" key="1">
    <source>
        <dbReference type="ARBA" id="ARBA00023002"/>
    </source>
</evidence>
<gene>
    <name evidence="3" type="ORF">CRD36_11755</name>
</gene>
<name>A0A2G4YSQ6_9PROT</name>
<dbReference type="InParanoid" id="A0A2G4YSQ6"/>
<dbReference type="FunCoup" id="A0A2G4YSQ6">
    <property type="interactions" value="292"/>
</dbReference>
<dbReference type="InterPro" id="IPR023210">
    <property type="entry name" value="NADP_OxRdtase_dom"/>
</dbReference>
<dbReference type="Gene3D" id="3.20.20.100">
    <property type="entry name" value="NADP-dependent oxidoreductase domain"/>
    <property type="match status" value="1"/>
</dbReference>
<dbReference type="GO" id="GO:0016491">
    <property type="term" value="F:oxidoreductase activity"/>
    <property type="evidence" value="ECO:0007669"/>
    <property type="project" value="UniProtKB-KW"/>
</dbReference>
<comment type="caution">
    <text evidence="3">The sequence shown here is derived from an EMBL/GenBank/DDBJ whole genome shotgun (WGS) entry which is preliminary data.</text>
</comment>
<dbReference type="InterPro" id="IPR050523">
    <property type="entry name" value="AKR_Detox_Biosynth"/>
</dbReference>
<dbReference type="RefSeq" id="WP_099473460.1">
    <property type="nucleotide sequence ID" value="NZ_CP041025.1"/>
</dbReference>
<proteinExistence type="predicted"/>
<keyword evidence="1" id="KW-0560">Oxidoreductase</keyword>
<organism evidence="3 4">
    <name type="scientific">Paremcibacter congregatus</name>
    <dbReference type="NCBI Taxonomy" id="2043170"/>
    <lineage>
        <taxon>Bacteria</taxon>
        <taxon>Pseudomonadati</taxon>
        <taxon>Pseudomonadota</taxon>
        <taxon>Alphaproteobacteria</taxon>
        <taxon>Emcibacterales</taxon>
        <taxon>Emcibacteraceae</taxon>
        <taxon>Paremcibacter</taxon>
    </lineage>
</organism>
<dbReference type="EMBL" id="PDEM01000024">
    <property type="protein sequence ID" value="PHZ84476.1"/>
    <property type="molecule type" value="Genomic_DNA"/>
</dbReference>
<evidence type="ECO:0000313" key="4">
    <source>
        <dbReference type="Proteomes" id="UP000229730"/>
    </source>
</evidence>
<reference evidence="3 4" key="1">
    <citation type="submission" date="2017-10" db="EMBL/GenBank/DDBJ databases">
        <title>Frigbacter circumglobatus gen. nov. sp. nov., isolated from sediment cultured in situ.</title>
        <authorList>
            <person name="Zhao Z."/>
        </authorList>
    </citation>
    <scope>NUCLEOTIDE SEQUENCE [LARGE SCALE GENOMIC DNA]</scope>
    <source>
        <strain evidence="3 4">ZYL</strain>
    </source>
</reference>